<dbReference type="Proteomes" id="UP000785679">
    <property type="component" value="Unassembled WGS sequence"/>
</dbReference>
<dbReference type="EMBL" id="RRYP01000511">
    <property type="protein sequence ID" value="TNV87305.1"/>
    <property type="molecule type" value="Genomic_DNA"/>
</dbReference>
<accession>A0A8J8TA50</accession>
<sequence>MGFQTLDASFFSILPITSTFCQKLSIKRKQLAAIPQNTILILDGLLLNSPLREQRQYRKFGMGLNRTCLILRCLIRIKLLSTQLGMETRQLIYAIDQ</sequence>
<organism evidence="1 2">
    <name type="scientific">Halteria grandinella</name>
    <dbReference type="NCBI Taxonomy" id="5974"/>
    <lineage>
        <taxon>Eukaryota</taxon>
        <taxon>Sar</taxon>
        <taxon>Alveolata</taxon>
        <taxon>Ciliophora</taxon>
        <taxon>Intramacronucleata</taxon>
        <taxon>Spirotrichea</taxon>
        <taxon>Stichotrichia</taxon>
        <taxon>Sporadotrichida</taxon>
        <taxon>Halteriidae</taxon>
        <taxon>Halteria</taxon>
    </lineage>
</organism>
<keyword evidence="2" id="KW-1185">Reference proteome</keyword>
<comment type="caution">
    <text evidence="1">The sequence shown here is derived from an EMBL/GenBank/DDBJ whole genome shotgun (WGS) entry which is preliminary data.</text>
</comment>
<name>A0A8J8TA50_HALGN</name>
<evidence type="ECO:0000313" key="2">
    <source>
        <dbReference type="Proteomes" id="UP000785679"/>
    </source>
</evidence>
<protein>
    <submittedName>
        <fullName evidence="1">Uncharacterized protein</fullName>
    </submittedName>
</protein>
<gene>
    <name evidence="1" type="ORF">FGO68_gene15204</name>
</gene>
<evidence type="ECO:0000313" key="1">
    <source>
        <dbReference type="EMBL" id="TNV87305.1"/>
    </source>
</evidence>
<reference evidence="1" key="1">
    <citation type="submission" date="2019-06" db="EMBL/GenBank/DDBJ databases">
        <authorList>
            <person name="Zheng W."/>
        </authorList>
    </citation>
    <scope>NUCLEOTIDE SEQUENCE</scope>
    <source>
        <strain evidence="1">QDHG01</strain>
    </source>
</reference>
<proteinExistence type="predicted"/>
<dbReference type="AlphaFoldDB" id="A0A8J8TA50"/>